<name>A0A0T5Z9H4_9GAMM</name>
<feature type="transmembrane region" description="Helical" evidence="1">
    <location>
        <begin position="184"/>
        <end position="201"/>
    </location>
</feature>
<feature type="transmembrane region" description="Helical" evidence="1">
    <location>
        <begin position="337"/>
        <end position="359"/>
    </location>
</feature>
<dbReference type="Proteomes" id="UP000051634">
    <property type="component" value="Unassembled WGS sequence"/>
</dbReference>
<feature type="transmembrane region" description="Helical" evidence="1">
    <location>
        <begin position="151"/>
        <end position="172"/>
    </location>
</feature>
<feature type="transmembrane region" description="Helical" evidence="1">
    <location>
        <begin position="69"/>
        <end position="86"/>
    </location>
</feature>
<dbReference type="OrthoDB" id="9770040at2"/>
<feature type="transmembrane region" description="Helical" evidence="1">
    <location>
        <begin position="29"/>
        <end position="49"/>
    </location>
</feature>
<reference evidence="4 5" key="1">
    <citation type="submission" date="2015-11" db="EMBL/GenBank/DDBJ databases">
        <title>The genome of Candidatus Endoriftia persephone in Ridgeia piscesae and population structure of the North Eastern Pacific vestimentiferan symbionts.</title>
        <authorList>
            <person name="Perez M."/>
            <person name="Juniper K.S."/>
        </authorList>
    </citation>
    <scope>NUCLEOTIDE SEQUENCE [LARGE SCALE GENOMIC DNA]</scope>
    <source>
        <strain evidence="3">Ind10</strain>
        <strain evidence="2">Ind11</strain>
    </source>
</reference>
<keyword evidence="1" id="KW-0812">Transmembrane</keyword>
<evidence type="ECO:0000313" key="4">
    <source>
        <dbReference type="Proteomes" id="UP000051276"/>
    </source>
</evidence>
<dbReference type="AlphaFoldDB" id="A0A0T5Z9H4"/>
<keyword evidence="1" id="KW-1133">Transmembrane helix</keyword>
<comment type="caution">
    <text evidence="3">The sequence shown here is derived from an EMBL/GenBank/DDBJ whole genome shotgun (WGS) entry which is preliminary data.</text>
</comment>
<proteinExistence type="predicted"/>
<feature type="transmembrane region" description="Helical" evidence="1">
    <location>
        <begin position="121"/>
        <end position="139"/>
    </location>
</feature>
<dbReference type="STRING" id="54398.Ga0074115_11560"/>
<evidence type="ECO:0000256" key="1">
    <source>
        <dbReference type="SAM" id="Phobius"/>
    </source>
</evidence>
<evidence type="ECO:0000313" key="2">
    <source>
        <dbReference type="EMBL" id="KRT55236.1"/>
    </source>
</evidence>
<sequence length="399" mass="43971">MAVIPLGERPPRNEPQQGIVPFALGFRPFFLMAALAAITLLPLWLATWLGTLPPSAYYGPITWHSHEMLFGYSGAVIAGFLLTAVRNWTGIDTLTGRPLAALTLVWLAARIASFIPGLPGAVIAGLDLLFLPLFMWALYQPLMRAQNRRNRLFLPLLGLMLLADLLIHMELLGLPGSIARGTDLMLNSVLLLLIWVSGRVLPFFTEKAVAEARPRDNQRREQFVFASAGLWILLNLLWPQPLLLAASALLVAGAQAWRWRDWHHLQVWRIPILAVLFSGLGWIILGFLLQTFAALGLFPDNLARHALTVGGVGILTLGMMARVSLGHTGRELLAPGTAVWAFALLNLGAIIRVFMPAIVPSSYTLWITLSGTLWTISFLLFAITYLPILLRPRIDGRPG</sequence>
<protein>
    <submittedName>
        <fullName evidence="3">Uncharacterized protein involved in response to NO</fullName>
    </submittedName>
</protein>
<evidence type="ECO:0000313" key="5">
    <source>
        <dbReference type="Proteomes" id="UP000051634"/>
    </source>
</evidence>
<keyword evidence="1" id="KW-0472">Membrane</keyword>
<dbReference type="EMBL" id="LMXI01000142">
    <property type="protein sequence ID" value="KRT59504.1"/>
    <property type="molecule type" value="Genomic_DNA"/>
</dbReference>
<dbReference type="Pfam" id="PF05940">
    <property type="entry name" value="NnrS"/>
    <property type="match status" value="1"/>
</dbReference>
<feature type="transmembrane region" description="Helical" evidence="1">
    <location>
        <begin position="98"/>
        <end position="115"/>
    </location>
</feature>
<feature type="transmembrane region" description="Helical" evidence="1">
    <location>
        <begin position="365"/>
        <end position="390"/>
    </location>
</feature>
<feature type="transmembrane region" description="Helical" evidence="1">
    <location>
        <begin position="272"/>
        <end position="293"/>
    </location>
</feature>
<gene>
    <name evidence="2" type="ORF">Ga0074115_11560</name>
    <name evidence="3" type="ORF">Ga0076813_15527</name>
</gene>
<feature type="transmembrane region" description="Helical" evidence="1">
    <location>
        <begin position="305"/>
        <end position="325"/>
    </location>
</feature>
<keyword evidence="5" id="KW-1185">Reference proteome</keyword>
<accession>A0A0T5Z9H4</accession>
<dbReference type="Proteomes" id="UP000051276">
    <property type="component" value="Unassembled WGS sequence"/>
</dbReference>
<feature type="transmembrane region" description="Helical" evidence="1">
    <location>
        <begin position="222"/>
        <end position="238"/>
    </location>
</feature>
<evidence type="ECO:0000313" key="3">
    <source>
        <dbReference type="EMBL" id="KRT59504.1"/>
    </source>
</evidence>
<dbReference type="PATRIC" id="fig|54398.3.peg.2082"/>
<dbReference type="RefSeq" id="WP_057956651.1">
    <property type="nucleotide sequence ID" value="NZ_KQ556945.1"/>
</dbReference>
<dbReference type="InterPro" id="IPR010266">
    <property type="entry name" value="NnrS"/>
</dbReference>
<organism evidence="3 4">
    <name type="scientific">endosymbiont of Ridgeia piscesae</name>
    <dbReference type="NCBI Taxonomy" id="54398"/>
    <lineage>
        <taxon>Bacteria</taxon>
        <taxon>Pseudomonadati</taxon>
        <taxon>Pseudomonadota</taxon>
        <taxon>Gammaproteobacteria</taxon>
        <taxon>sulfur-oxidizing symbionts</taxon>
    </lineage>
</organism>
<dbReference type="EMBL" id="LDXT01000082">
    <property type="protein sequence ID" value="KRT55236.1"/>
    <property type="molecule type" value="Genomic_DNA"/>
</dbReference>